<dbReference type="KEGG" id="dpf:ON006_30425"/>
<protein>
    <recommendedName>
        <fullName evidence="3">PQQ-binding-like beta-propeller repeat protein</fullName>
    </recommendedName>
</protein>
<dbReference type="PANTHER" id="PTHR35340">
    <property type="entry name" value="PQQ ENZYME REPEAT PROTEIN-RELATED"/>
    <property type="match status" value="1"/>
</dbReference>
<dbReference type="PANTHER" id="PTHR35340:SF5">
    <property type="entry name" value="ASST-DOMAIN-CONTAINING PROTEIN"/>
    <property type="match status" value="1"/>
</dbReference>
<reference evidence="1" key="1">
    <citation type="submission" date="2022-11" db="EMBL/GenBank/DDBJ databases">
        <title>Dyadobacter pollutisoli sp. nov., isolated from plastic dumped soil.</title>
        <authorList>
            <person name="Kim J.M."/>
            <person name="Kim K.R."/>
            <person name="Lee J.K."/>
            <person name="Hao L."/>
            <person name="Jeon C.O."/>
        </authorList>
    </citation>
    <scope>NUCLEOTIDE SEQUENCE</scope>
    <source>
        <strain evidence="1">U1</strain>
    </source>
</reference>
<name>A0A9E8N8R9_9BACT</name>
<gene>
    <name evidence="1" type="ORF">ON006_30425</name>
</gene>
<dbReference type="AlphaFoldDB" id="A0A9E8N8R9"/>
<dbReference type="InterPro" id="IPR053143">
    <property type="entry name" value="Arylsulfate_ST"/>
</dbReference>
<dbReference type="RefSeq" id="WP_244822099.1">
    <property type="nucleotide sequence ID" value="NZ_CP112998.1"/>
</dbReference>
<dbReference type="SUPFAM" id="SSF101898">
    <property type="entry name" value="NHL repeat"/>
    <property type="match status" value="1"/>
</dbReference>
<sequence>MMNLIKKVSLLFVVVGCLFGFARRQIVTENLEEKAQHSFFIAGPDFTGIIGEDGKEVWNAGKAAARDGFVLQNGHILICWADEVLEFDQNKKVVFTFKRDSEGKELGTAVRLRNGNTLITESGKNPCLLEVDGSGGIIKKIPLLPETDNVHMQTRMARKLENGHYIVPHLLAFAVKEYDTEGKVVKTFKTDTEELGGIKAENWPFTAIVLGNGNTLVSLTHGNKVVEFDPKGNIVWKISNDDFAEKPFQDPCGIQRLPNGNTVIASYGAQKGIKIFEVTRDKKIVWTYMGHRAHELQILTTNGKPLTGKLLK</sequence>
<dbReference type="Proteomes" id="UP001164653">
    <property type="component" value="Chromosome"/>
</dbReference>
<proteinExistence type="predicted"/>
<dbReference type="EMBL" id="CP112998">
    <property type="protein sequence ID" value="WAC12034.1"/>
    <property type="molecule type" value="Genomic_DNA"/>
</dbReference>
<keyword evidence="2" id="KW-1185">Reference proteome</keyword>
<organism evidence="1 2">
    <name type="scientific">Dyadobacter pollutisoli</name>
    <dbReference type="NCBI Taxonomy" id="2910158"/>
    <lineage>
        <taxon>Bacteria</taxon>
        <taxon>Pseudomonadati</taxon>
        <taxon>Bacteroidota</taxon>
        <taxon>Cytophagia</taxon>
        <taxon>Cytophagales</taxon>
        <taxon>Spirosomataceae</taxon>
        <taxon>Dyadobacter</taxon>
    </lineage>
</organism>
<evidence type="ECO:0008006" key="3">
    <source>
        <dbReference type="Google" id="ProtNLM"/>
    </source>
</evidence>
<evidence type="ECO:0000313" key="1">
    <source>
        <dbReference type="EMBL" id="WAC12034.1"/>
    </source>
</evidence>
<evidence type="ECO:0000313" key="2">
    <source>
        <dbReference type="Proteomes" id="UP001164653"/>
    </source>
</evidence>
<accession>A0A9E8N8R9</accession>
<dbReference type="Gene3D" id="2.120.10.30">
    <property type="entry name" value="TolB, C-terminal domain"/>
    <property type="match status" value="1"/>
</dbReference>
<dbReference type="InterPro" id="IPR011042">
    <property type="entry name" value="6-blade_b-propeller_TolB-like"/>
</dbReference>